<feature type="region of interest" description="Disordered" evidence="1">
    <location>
        <begin position="28"/>
        <end position="51"/>
    </location>
</feature>
<accession>A0A8J8B8U2</accession>
<sequence length="51" mass="5131">MILRVAFIVLALAAIGGAAYTGYYGRGGESSDLDKSIRAGSGGAVLTGRVK</sequence>
<dbReference type="AlphaFoldDB" id="A0A8J8B8U2"/>
<gene>
    <name evidence="2" type="ORF">KB874_21195</name>
</gene>
<name>A0A8J8B8U2_9RHOB</name>
<dbReference type="Proteomes" id="UP000681356">
    <property type="component" value="Unassembled WGS sequence"/>
</dbReference>
<dbReference type="RefSeq" id="WP_212538558.1">
    <property type="nucleotide sequence ID" value="NZ_JAGTUU010000010.1"/>
</dbReference>
<organism evidence="2 3">
    <name type="scientific">Thetidibacter halocola</name>
    <dbReference type="NCBI Taxonomy" id="2827239"/>
    <lineage>
        <taxon>Bacteria</taxon>
        <taxon>Pseudomonadati</taxon>
        <taxon>Pseudomonadota</taxon>
        <taxon>Alphaproteobacteria</taxon>
        <taxon>Rhodobacterales</taxon>
        <taxon>Roseobacteraceae</taxon>
        <taxon>Thetidibacter</taxon>
    </lineage>
</organism>
<evidence type="ECO:0000313" key="2">
    <source>
        <dbReference type="EMBL" id="MBS0126601.1"/>
    </source>
</evidence>
<evidence type="ECO:0000256" key="1">
    <source>
        <dbReference type="SAM" id="MobiDB-lite"/>
    </source>
</evidence>
<comment type="caution">
    <text evidence="2">The sequence shown here is derived from an EMBL/GenBank/DDBJ whole genome shotgun (WGS) entry which is preliminary data.</text>
</comment>
<reference evidence="2" key="1">
    <citation type="submission" date="2021-04" db="EMBL/GenBank/DDBJ databases">
        <authorList>
            <person name="Yoon J."/>
        </authorList>
    </citation>
    <scope>NUCLEOTIDE SEQUENCE</scope>
    <source>
        <strain evidence="2">KMU-90</strain>
    </source>
</reference>
<evidence type="ECO:0000313" key="3">
    <source>
        <dbReference type="Proteomes" id="UP000681356"/>
    </source>
</evidence>
<keyword evidence="3" id="KW-1185">Reference proteome</keyword>
<dbReference type="EMBL" id="JAGTUU010000010">
    <property type="protein sequence ID" value="MBS0126601.1"/>
    <property type="molecule type" value="Genomic_DNA"/>
</dbReference>
<protein>
    <submittedName>
        <fullName evidence="2">Uncharacterized protein</fullName>
    </submittedName>
</protein>
<proteinExistence type="predicted"/>